<dbReference type="InterPro" id="IPR036188">
    <property type="entry name" value="FAD/NAD-bd_sf"/>
</dbReference>
<dbReference type="Pfam" id="PF02852">
    <property type="entry name" value="Pyr_redox_dim"/>
    <property type="match status" value="1"/>
</dbReference>
<dbReference type="EMBL" id="CP026948">
    <property type="protein sequence ID" value="AWB83141.1"/>
    <property type="molecule type" value="Genomic_DNA"/>
</dbReference>
<organism evidence="7 8">
    <name type="scientific">Corynebacterium liangguodongii</name>
    <dbReference type="NCBI Taxonomy" id="2079535"/>
    <lineage>
        <taxon>Bacteria</taxon>
        <taxon>Bacillati</taxon>
        <taxon>Actinomycetota</taxon>
        <taxon>Actinomycetes</taxon>
        <taxon>Mycobacteriales</taxon>
        <taxon>Corynebacteriaceae</taxon>
        <taxon>Corynebacterium</taxon>
    </lineage>
</organism>
<dbReference type="SUPFAM" id="SSF51905">
    <property type="entry name" value="FAD/NAD(P)-binding domain"/>
    <property type="match status" value="1"/>
</dbReference>
<dbReference type="Proteomes" id="UP000244754">
    <property type="component" value="Chromosome"/>
</dbReference>
<dbReference type="InterPro" id="IPR004099">
    <property type="entry name" value="Pyr_nucl-diS_OxRdtase_dimer"/>
</dbReference>
<evidence type="ECO:0000256" key="2">
    <source>
        <dbReference type="ARBA" id="ARBA00009130"/>
    </source>
</evidence>
<dbReference type="Gene3D" id="3.40.250.10">
    <property type="entry name" value="Rhodanese-like domain"/>
    <property type="match status" value="1"/>
</dbReference>
<dbReference type="PROSITE" id="PS50206">
    <property type="entry name" value="RHODANESE_3"/>
    <property type="match status" value="1"/>
</dbReference>
<dbReference type="KEGG" id="clia:C3E79_00430"/>
<evidence type="ECO:0000256" key="4">
    <source>
        <dbReference type="ARBA" id="ARBA00022827"/>
    </source>
</evidence>
<dbReference type="InterPro" id="IPR016156">
    <property type="entry name" value="FAD/NAD-linked_Rdtase_dimer_sf"/>
</dbReference>
<dbReference type="SUPFAM" id="SSF55424">
    <property type="entry name" value="FAD/NAD-linked reductases, dimerisation (C-terminal) domain"/>
    <property type="match status" value="1"/>
</dbReference>
<keyword evidence="3" id="KW-0285">Flavoprotein</keyword>
<reference evidence="8" key="1">
    <citation type="submission" date="2018-01" db="EMBL/GenBank/DDBJ databases">
        <authorList>
            <person name="Li J."/>
        </authorList>
    </citation>
    <scope>NUCLEOTIDE SEQUENCE [LARGE SCALE GENOMIC DNA]</scope>
    <source>
        <strain evidence="8">2184</strain>
    </source>
</reference>
<comment type="similarity">
    <text evidence="2">Belongs to the class-III pyridine nucleotide-disulfide oxidoreductase family.</text>
</comment>
<evidence type="ECO:0000313" key="8">
    <source>
        <dbReference type="Proteomes" id="UP000244754"/>
    </source>
</evidence>
<dbReference type="GO" id="GO:0016491">
    <property type="term" value="F:oxidoreductase activity"/>
    <property type="evidence" value="ECO:0007669"/>
    <property type="project" value="UniProtKB-KW"/>
</dbReference>
<dbReference type="Pfam" id="PF07992">
    <property type="entry name" value="Pyr_redox_2"/>
    <property type="match status" value="1"/>
</dbReference>
<keyword evidence="5" id="KW-0560">Oxidoreductase</keyword>
<evidence type="ECO:0000313" key="7">
    <source>
        <dbReference type="EMBL" id="AWB83141.1"/>
    </source>
</evidence>
<evidence type="ECO:0000256" key="1">
    <source>
        <dbReference type="ARBA" id="ARBA00001974"/>
    </source>
</evidence>
<proteinExistence type="inferred from homology"/>
<protein>
    <submittedName>
        <fullName evidence="7">CoA-disulfide reductase</fullName>
    </submittedName>
</protein>
<dbReference type="PANTHER" id="PTHR43429:SF1">
    <property type="entry name" value="NAD(P)H SULFUR OXIDOREDUCTASE (COA-DEPENDENT)"/>
    <property type="match status" value="1"/>
</dbReference>
<evidence type="ECO:0000256" key="5">
    <source>
        <dbReference type="ARBA" id="ARBA00023002"/>
    </source>
</evidence>
<dbReference type="InterPro" id="IPR001763">
    <property type="entry name" value="Rhodanese-like_dom"/>
</dbReference>
<comment type="cofactor">
    <cofactor evidence="1">
        <name>FAD</name>
        <dbReference type="ChEBI" id="CHEBI:57692"/>
    </cofactor>
</comment>
<dbReference type="OrthoDB" id="9802028at2"/>
<gene>
    <name evidence="7" type="ORF">C3E79_00430</name>
</gene>
<dbReference type="InterPro" id="IPR036873">
    <property type="entry name" value="Rhodanese-like_dom_sf"/>
</dbReference>
<accession>A0A2S0WBK3</accession>
<dbReference type="SMART" id="SM00450">
    <property type="entry name" value="RHOD"/>
    <property type="match status" value="1"/>
</dbReference>
<dbReference type="RefSeq" id="WP_108403137.1">
    <property type="nucleotide sequence ID" value="NZ_CP026948.1"/>
</dbReference>
<evidence type="ECO:0000256" key="6">
    <source>
        <dbReference type="ARBA" id="ARBA00023284"/>
    </source>
</evidence>
<dbReference type="Gene3D" id="3.50.50.60">
    <property type="entry name" value="FAD/NAD(P)-binding domain"/>
    <property type="match status" value="2"/>
</dbReference>
<name>A0A2S0WBK3_9CORY</name>
<keyword evidence="4" id="KW-0274">FAD</keyword>
<dbReference type="PRINTS" id="PR00411">
    <property type="entry name" value="PNDRDTASEI"/>
</dbReference>
<keyword evidence="6" id="KW-0676">Redox-active center</keyword>
<dbReference type="AlphaFoldDB" id="A0A2S0WBK3"/>
<dbReference type="SUPFAM" id="SSF52821">
    <property type="entry name" value="Rhodanese/Cell cycle control phosphatase"/>
    <property type="match status" value="1"/>
</dbReference>
<dbReference type="PANTHER" id="PTHR43429">
    <property type="entry name" value="PYRIDINE NUCLEOTIDE-DISULFIDE OXIDOREDUCTASE DOMAIN-CONTAINING"/>
    <property type="match status" value="1"/>
</dbReference>
<keyword evidence="8" id="KW-1185">Reference proteome</keyword>
<sequence>MTTTVIIGGVAGGMSAATRLRRRDEDMEIIVLEASGYVSFANCGLPYHLSGTIEQRESLLLQTPESLNSRFNLDVRVNTRATKIDRDAQTVTTEAGETISYDYLVLSPGATPVRPPIPGIERTLSLRTVEDLDAIKAATQGASRAAIIGGGFIGLEVAENVAHRGVEVTIIEASPQIMGPLDPEMAVIVKKRLEDNGVTVLTSTAAAEFTEQGVTLSDGTTIDADVVIAAIGVKPASTLASEAGLEVGERGGIVVDDHMRTSDPRIFAVGDATQKRDAVNDEPTLVPLAQTANRHGRLVADVITGRDTAARPVLGTAVVGLFGLAAASVGWNEKRARAAGRNVRTVYLHPSNHAGYYPGASQIHLKLVVDADTDAILGAQAIGEDGADKRIDVIATAMRGGLSASDLADLELAYAPQFGSAKDPVNMAGFINDNIAGGERTVAYHEIEKYKEDGWQLVDVRTPAEYSKGTITGAINIELDSIRDRIDEFEGQKVVVFCQVGQRGHTAASLLAGRGIEVANVGGGYLTWSFGQEV</sequence>
<evidence type="ECO:0000256" key="3">
    <source>
        <dbReference type="ARBA" id="ARBA00022630"/>
    </source>
</evidence>
<dbReference type="InterPro" id="IPR023753">
    <property type="entry name" value="FAD/NAD-binding_dom"/>
</dbReference>
<dbReference type="InterPro" id="IPR050260">
    <property type="entry name" value="FAD-bd_OxRdtase"/>
</dbReference>
<dbReference type="Pfam" id="PF00581">
    <property type="entry name" value="Rhodanese"/>
    <property type="match status" value="1"/>
</dbReference>
<dbReference type="PRINTS" id="PR00368">
    <property type="entry name" value="FADPNR"/>
</dbReference>